<keyword evidence="2" id="KW-1185">Reference proteome</keyword>
<accession>A0A2S1LLU7</accession>
<dbReference type="Proteomes" id="UP000244677">
    <property type="component" value="Chromosome"/>
</dbReference>
<evidence type="ECO:0000313" key="1">
    <source>
        <dbReference type="EMBL" id="AWG24714.1"/>
    </source>
</evidence>
<gene>
    <name evidence="1" type="ORF">FK004_05465</name>
</gene>
<dbReference type="KEGG" id="fki:FK004_05465"/>
<evidence type="ECO:0008006" key="3">
    <source>
        <dbReference type="Google" id="ProtNLM"/>
    </source>
</evidence>
<organism evidence="1 2">
    <name type="scientific">Flavobacterium kingsejongi</name>
    <dbReference type="NCBI Taxonomy" id="1678728"/>
    <lineage>
        <taxon>Bacteria</taxon>
        <taxon>Pseudomonadati</taxon>
        <taxon>Bacteroidota</taxon>
        <taxon>Flavobacteriia</taxon>
        <taxon>Flavobacteriales</taxon>
        <taxon>Flavobacteriaceae</taxon>
        <taxon>Flavobacterium</taxon>
    </lineage>
</organism>
<reference evidence="1 2" key="1">
    <citation type="submission" date="2017-04" db="EMBL/GenBank/DDBJ databases">
        <title>Complete genome sequence of Flavobacterium kingsejong AJ004.</title>
        <authorList>
            <person name="Lee P.C."/>
        </authorList>
    </citation>
    <scope>NUCLEOTIDE SEQUENCE [LARGE SCALE GENOMIC DNA]</scope>
    <source>
        <strain evidence="1 2">AJ004</strain>
    </source>
</reference>
<dbReference type="EMBL" id="CP020919">
    <property type="protein sequence ID" value="AWG24714.1"/>
    <property type="molecule type" value="Genomic_DNA"/>
</dbReference>
<evidence type="ECO:0000313" key="2">
    <source>
        <dbReference type="Proteomes" id="UP000244677"/>
    </source>
</evidence>
<dbReference type="AlphaFoldDB" id="A0A2S1LLU7"/>
<proteinExistence type="predicted"/>
<name>A0A2S1LLU7_9FLAO</name>
<dbReference type="OrthoDB" id="883394at2"/>
<sequence length="110" mass="12612">MADQLYESLKNKDLDSADALFSDELYKITSKEQLNLFFKKTSALGTYQSRKLIDWQSTNTVGTNSLSTCTLVYEVIYENDKSKETIGLLKDENKKYKIVKYSVNSDGLFK</sequence>
<protein>
    <recommendedName>
        <fullName evidence="3">DUF4440 domain-containing protein</fullName>
    </recommendedName>
</protein>